<dbReference type="eggNOG" id="COG0399">
    <property type="taxonomic scope" value="Bacteria"/>
</dbReference>
<dbReference type="Gene3D" id="1.20.1440.60">
    <property type="entry name" value="23S rRNA-intervening sequence"/>
    <property type="match status" value="1"/>
</dbReference>
<dbReference type="CDD" id="cd16377">
    <property type="entry name" value="23S_rRNA_IVP_like"/>
    <property type="match status" value="1"/>
</dbReference>
<dbReference type="SUPFAM" id="SSF158446">
    <property type="entry name" value="IVS-encoded protein-like"/>
    <property type="match status" value="1"/>
</dbReference>
<evidence type="ECO:0000313" key="3">
    <source>
        <dbReference type="Proteomes" id="UP000006793"/>
    </source>
</evidence>
<dbReference type="RefSeq" id="WP_013907361.1">
    <property type="nucleotide sequence ID" value="NC_015681.1"/>
</dbReference>
<evidence type="ECO:0000256" key="1">
    <source>
        <dbReference type="SAM" id="MobiDB-lite"/>
    </source>
</evidence>
<dbReference type="NCBIfam" id="TIGR02436">
    <property type="entry name" value="four helix bundle protein"/>
    <property type="match status" value="1"/>
</dbReference>
<sequence>MANGWKDLVSGSDSGSGRNTNTNTITSTSTSNTTNTKIKKTEDLEVFKMAHRLTLELYKLTGKFPKSEKFALVSQIRRASSSICSNLMEGSHRHSSKEFRQFVGIANGSVGELKYHLLLAKDLGYLDESKYVELIEKVNQISKMLRSLSSSLLQRSRKGK</sequence>
<dbReference type="PaxDb" id="667014-Thein_0738"/>
<feature type="region of interest" description="Disordered" evidence="1">
    <location>
        <begin position="1"/>
        <end position="36"/>
    </location>
</feature>
<name>F8A897_THEID</name>
<dbReference type="PANTHER" id="PTHR38471:SF2">
    <property type="entry name" value="FOUR HELIX BUNDLE PROTEIN"/>
    <property type="match status" value="1"/>
</dbReference>
<dbReference type="STRING" id="667014.Thein_0738"/>
<dbReference type="Proteomes" id="UP000006793">
    <property type="component" value="Chromosome"/>
</dbReference>
<keyword evidence="3" id="KW-1185">Reference proteome</keyword>
<dbReference type="PANTHER" id="PTHR38471">
    <property type="entry name" value="FOUR HELIX BUNDLE PROTEIN"/>
    <property type="match status" value="1"/>
</dbReference>
<accession>F8A897</accession>
<reference evidence="3" key="1">
    <citation type="submission" date="2011-04" db="EMBL/GenBank/DDBJ databases">
        <title>The complete genome of Thermodesulfatator indicus DSM 15286.</title>
        <authorList>
            <person name="Lucas S."/>
            <person name="Copeland A."/>
            <person name="Lapidus A."/>
            <person name="Bruce D."/>
            <person name="Goodwin L."/>
            <person name="Pitluck S."/>
            <person name="Peters L."/>
            <person name="Kyrpides N."/>
            <person name="Mavromatis K."/>
            <person name="Pagani I."/>
            <person name="Ivanova N."/>
            <person name="Saunders L."/>
            <person name="Detter J.C."/>
            <person name="Tapia R."/>
            <person name="Han C."/>
            <person name="Land M."/>
            <person name="Hauser L."/>
            <person name="Markowitz V."/>
            <person name="Cheng J.-F."/>
            <person name="Hugenholtz P."/>
            <person name="Woyke T."/>
            <person name="Wu D."/>
            <person name="Spring S."/>
            <person name="Schroeder M."/>
            <person name="Brambilla E."/>
            <person name="Klenk H.-P."/>
            <person name="Eisen J.A."/>
        </authorList>
    </citation>
    <scope>NUCLEOTIDE SEQUENCE [LARGE SCALE GENOMIC DNA]</scope>
    <source>
        <strain evidence="3">DSM 15286 / JCM 11887 / CIR29812</strain>
    </source>
</reference>
<reference evidence="2 3" key="2">
    <citation type="journal article" date="2012" name="Stand. Genomic Sci.">
        <title>Complete genome sequence of the thermophilic sulfate-reducing ocean bacterium Thermodesulfatator indicus type strain (CIR29812(T)).</title>
        <authorList>
            <person name="Anderson I."/>
            <person name="Saunders E."/>
            <person name="Lapidus A."/>
            <person name="Nolan M."/>
            <person name="Lucas S."/>
            <person name="Tice H."/>
            <person name="Del Rio T.G."/>
            <person name="Cheng J.F."/>
            <person name="Han C."/>
            <person name="Tapia R."/>
            <person name="Goodwin L.A."/>
            <person name="Pitluck S."/>
            <person name="Liolios K."/>
            <person name="Mavromatis K."/>
            <person name="Pagani I."/>
            <person name="Ivanova N."/>
            <person name="Mikhailova N."/>
            <person name="Pati A."/>
            <person name="Chen A."/>
            <person name="Palaniappan K."/>
            <person name="Land M."/>
            <person name="Hauser L."/>
            <person name="Jeffries C.D."/>
            <person name="Chang Y.J."/>
            <person name="Brambilla E.M."/>
            <person name="Rohde M."/>
            <person name="Spring S."/>
            <person name="Goker M."/>
            <person name="Detter J.C."/>
            <person name="Woyke T."/>
            <person name="Bristow J."/>
            <person name="Eisen J.A."/>
            <person name="Markowitz V."/>
            <person name="Hugenholtz P."/>
            <person name="Kyrpides N.C."/>
            <person name="Klenk H.P."/>
        </authorList>
    </citation>
    <scope>NUCLEOTIDE SEQUENCE [LARGE SCALE GENOMIC DNA]</scope>
    <source>
        <strain evidence="3">DSM 15286 / JCM 11887 / CIR29812</strain>
    </source>
</reference>
<dbReference type="InterPro" id="IPR036583">
    <property type="entry name" value="23S_rRNA_IVS_sf"/>
</dbReference>
<dbReference type="InParanoid" id="F8A897"/>
<protein>
    <recommendedName>
        <fullName evidence="4">S23 ribosomal protein</fullName>
    </recommendedName>
</protein>
<dbReference type="EMBL" id="CP002683">
    <property type="protein sequence ID" value="AEH44617.1"/>
    <property type="molecule type" value="Genomic_DNA"/>
</dbReference>
<dbReference type="Pfam" id="PF05635">
    <property type="entry name" value="23S_rRNA_IVP"/>
    <property type="match status" value="1"/>
</dbReference>
<feature type="compositionally biased region" description="Low complexity" evidence="1">
    <location>
        <begin position="19"/>
        <end position="36"/>
    </location>
</feature>
<dbReference type="InterPro" id="IPR012657">
    <property type="entry name" value="23S_rRNA-intervening_sequence"/>
</dbReference>
<gene>
    <name evidence="2" type="ordered locus">Thein_0738</name>
</gene>
<evidence type="ECO:0000313" key="2">
    <source>
        <dbReference type="EMBL" id="AEH44617.1"/>
    </source>
</evidence>
<dbReference type="HOGENOM" id="CLU_129874_0_2_0"/>
<dbReference type="KEGG" id="tid:Thein_0738"/>
<evidence type="ECO:0008006" key="4">
    <source>
        <dbReference type="Google" id="ProtNLM"/>
    </source>
</evidence>
<organism evidence="2 3">
    <name type="scientific">Thermodesulfatator indicus (strain DSM 15286 / JCM 11887 / CIR29812)</name>
    <dbReference type="NCBI Taxonomy" id="667014"/>
    <lineage>
        <taxon>Bacteria</taxon>
        <taxon>Pseudomonadati</taxon>
        <taxon>Thermodesulfobacteriota</taxon>
        <taxon>Thermodesulfobacteria</taxon>
        <taxon>Thermodesulfobacteriales</taxon>
        <taxon>Thermodesulfatatoraceae</taxon>
        <taxon>Thermodesulfatator</taxon>
    </lineage>
</organism>
<dbReference type="AlphaFoldDB" id="F8A897"/>
<proteinExistence type="predicted"/>